<dbReference type="PROSITE" id="PS01156">
    <property type="entry name" value="TONB_DEPENDENT_REC_2"/>
    <property type="match status" value="1"/>
</dbReference>
<proteinExistence type="inferred from homology"/>
<dbReference type="InterPro" id="IPR039426">
    <property type="entry name" value="TonB-dep_rcpt-like"/>
</dbReference>
<evidence type="ECO:0000256" key="4">
    <source>
        <dbReference type="ARBA" id="ARBA00022452"/>
    </source>
</evidence>
<evidence type="ECO:0000256" key="15">
    <source>
        <dbReference type="PROSITE-ProRule" id="PRU10144"/>
    </source>
</evidence>
<keyword evidence="5" id="KW-0410">Iron transport</keyword>
<dbReference type="PANTHER" id="PTHR32552">
    <property type="entry name" value="FERRICHROME IRON RECEPTOR-RELATED"/>
    <property type="match status" value="1"/>
</dbReference>
<keyword evidence="10 16" id="KW-0798">TonB box</keyword>
<dbReference type="Proteomes" id="UP000308917">
    <property type="component" value="Unassembled WGS sequence"/>
</dbReference>
<dbReference type="PROSITE" id="PS52016">
    <property type="entry name" value="TONB_DEPENDENT_REC_3"/>
    <property type="match status" value="1"/>
</dbReference>
<keyword evidence="9" id="KW-0406">Ion transport</keyword>
<dbReference type="Pfam" id="PF07660">
    <property type="entry name" value="STN"/>
    <property type="match status" value="1"/>
</dbReference>
<keyword evidence="13 14" id="KW-0998">Cell outer membrane</keyword>
<dbReference type="RefSeq" id="WP_136571804.1">
    <property type="nucleotide sequence ID" value="NZ_STFG01000001.1"/>
</dbReference>
<dbReference type="GO" id="GO:0015891">
    <property type="term" value="P:siderophore transport"/>
    <property type="evidence" value="ECO:0007669"/>
    <property type="project" value="InterPro"/>
</dbReference>
<keyword evidence="6 14" id="KW-0812">Transmembrane</keyword>
<protein>
    <submittedName>
        <fullName evidence="19">TonB-dependent siderophore receptor</fullName>
    </submittedName>
</protein>
<dbReference type="AlphaFoldDB" id="A0A4S8FGW4"/>
<comment type="subcellular location">
    <subcellularLocation>
        <location evidence="1 14">Cell outer membrane</location>
        <topology evidence="1 14">Multi-pass membrane protein</topology>
    </subcellularLocation>
</comment>
<evidence type="ECO:0000256" key="2">
    <source>
        <dbReference type="ARBA" id="ARBA00009810"/>
    </source>
</evidence>
<organism evidence="19 20">
    <name type="scientific">Lampropedia puyangensis</name>
    <dbReference type="NCBI Taxonomy" id="1330072"/>
    <lineage>
        <taxon>Bacteria</taxon>
        <taxon>Pseudomonadati</taxon>
        <taxon>Pseudomonadota</taxon>
        <taxon>Betaproteobacteria</taxon>
        <taxon>Burkholderiales</taxon>
        <taxon>Comamonadaceae</taxon>
        <taxon>Lampropedia</taxon>
    </lineage>
</organism>
<evidence type="ECO:0000256" key="3">
    <source>
        <dbReference type="ARBA" id="ARBA00022448"/>
    </source>
</evidence>
<name>A0A4S8FGW4_9BURK</name>
<keyword evidence="7" id="KW-0732">Signal</keyword>
<evidence type="ECO:0000256" key="13">
    <source>
        <dbReference type="ARBA" id="ARBA00023237"/>
    </source>
</evidence>
<dbReference type="GO" id="GO:0038023">
    <property type="term" value="F:signaling receptor activity"/>
    <property type="evidence" value="ECO:0007669"/>
    <property type="project" value="InterPro"/>
</dbReference>
<dbReference type="OrthoDB" id="174652at2"/>
<evidence type="ECO:0000256" key="17">
    <source>
        <dbReference type="SAM" id="MobiDB-lite"/>
    </source>
</evidence>
<dbReference type="Gene3D" id="2.170.130.10">
    <property type="entry name" value="TonB-dependent receptor, plug domain"/>
    <property type="match status" value="1"/>
</dbReference>
<dbReference type="NCBIfam" id="TIGR01783">
    <property type="entry name" value="TonB-siderophor"/>
    <property type="match status" value="1"/>
</dbReference>
<keyword evidence="20" id="KW-1185">Reference proteome</keyword>
<dbReference type="InterPro" id="IPR036942">
    <property type="entry name" value="Beta-barrel_TonB_sf"/>
</dbReference>
<evidence type="ECO:0000313" key="19">
    <source>
        <dbReference type="EMBL" id="THU05092.1"/>
    </source>
</evidence>
<keyword evidence="12 19" id="KW-0675">Receptor</keyword>
<comment type="similarity">
    <text evidence="2 14 16">Belongs to the TonB-dependent receptor family.</text>
</comment>
<reference evidence="19 20" key="1">
    <citation type="journal article" date="2015" name="Antonie Van Leeuwenhoek">
        <title>Lampropedia puyangensis sp. nov., isolated from symptomatic bark of Populus ? euramericana canker and emended description of Lampropedia hyalina (Ehrenberg 1832) Lee et al. 2004.</title>
        <authorList>
            <person name="Li Y."/>
            <person name="Wang T."/>
            <person name="Piao C.G."/>
            <person name="Wang L.F."/>
            <person name="Tian G.Z."/>
            <person name="Zhu T.H."/>
            <person name="Guo M.W."/>
        </authorList>
    </citation>
    <scope>NUCLEOTIDE SEQUENCE [LARGE SCALE GENOMIC DNA]</scope>
    <source>
        <strain evidence="19 20">2-bin</strain>
    </source>
</reference>
<dbReference type="InterPro" id="IPR011662">
    <property type="entry name" value="Secretin/TonB_short_N"/>
</dbReference>
<dbReference type="Pfam" id="PF07715">
    <property type="entry name" value="Plug"/>
    <property type="match status" value="1"/>
</dbReference>
<keyword evidence="4 14" id="KW-1134">Transmembrane beta strand</keyword>
<evidence type="ECO:0000256" key="12">
    <source>
        <dbReference type="ARBA" id="ARBA00023170"/>
    </source>
</evidence>
<dbReference type="InterPro" id="IPR010105">
    <property type="entry name" value="TonB_sidphr_rcpt"/>
</dbReference>
<dbReference type="CDD" id="cd01347">
    <property type="entry name" value="ligand_gated_channel"/>
    <property type="match status" value="1"/>
</dbReference>
<keyword evidence="11 14" id="KW-0472">Membrane</keyword>
<dbReference type="GO" id="GO:0015344">
    <property type="term" value="F:siderophore uptake transmembrane transporter activity"/>
    <property type="evidence" value="ECO:0007669"/>
    <property type="project" value="TreeGrafter"/>
</dbReference>
<feature type="short sequence motif" description="TonB C-terminal box" evidence="15">
    <location>
        <begin position="860"/>
        <end position="877"/>
    </location>
</feature>
<evidence type="ECO:0000256" key="11">
    <source>
        <dbReference type="ARBA" id="ARBA00023136"/>
    </source>
</evidence>
<evidence type="ECO:0000256" key="10">
    <source>
        <dbReference type="ARBA" id="ARBA00023077"/>
    </source>
</evidence>
<feature type="compositionally biased region" description="Low complexity" evidence="17">
    <location>
        <begin position="1"/>
        <end position="17"/>
    </location>
</feature>
<evidence type="ECO:0000256" key="16">
    <source>
        <dbReference type="RuleBase" id="RU003357"/>
    </source>
</evidence>
<dbReference type="GO" id="GO:0009279">
    <property type="term" value="C:cell outer membrane"/>
    <property type="evidence" value="ECO:0007669"/>
    <property type="project" value="UniProtKB-SubCell"/>
</dbReference>
<comment type="caution">
    <text evidence="19">The sequence shown here is derived from an EMBL/GenBank/DDBJ whole genome shotgun (WGS) entry which is preliminary data.</text>
</comment>
<feature type="region of interest" description="Disordered" evidence="17">
    <location>
        <begin position="1"/>
        <end position="21"/>
    </location>
</feature>
<dbReference type="SUPFAM" id="SSF56935">
    <property type="entry name" value="Porins"/>
    <property type="match status" value="1"/>
</dbReference>
<dbReference type="InterPro" id="IPR000531">
    <property type="entry name" value="Beta-barrel_TonB"/>
</dbReference>
<sequence>MPLPHSSSSLQPRLSASAKRPSPQHASALALTPSAIAVAMYLGLAGTLVLGSVAASPVAAQTATPAATQRYAIAAGSLESVLTQFLSQSGVLLAADPQLTQGVQSPGLQGSYDVRTALASLLNGTGLQAVPDANGGYALRLLTNTSNASHGSGTALPEVVVTAANLGEATEGSNSYVAQAVAVGNKTAQSLRETPRSISVLTRQQLNDQQIQNVDSALEQMSGVTVIPGSGLKSSQYYARGHQITNFSVDGSPGASYHANDTTVNAGMAKYDNIQLMRGPDGLFSGSGGPSGTINMVRKRPTDQFRLTGTGSIGRWSNYYGDIDVGGPLNEAGTLRGRFVAAHNDREYFYDGAHRQISTLYGIVEADITPDTVLSFGASFDREGGSGRSTPPGFPRYSNGVPLPVPRSQGYTSWSFADSESKNAFATLEHSFNADWKARVNASHTVSEVNTNSSSYVGSVNPITGLGAQMFPGSWAESDFTTTTGDAYVSGRFNALGRQHQVLVGGDYRHSNGKYWLFSSTATQQPITDWSYVDPNALLPHNSQGNPGTIASGKTKQIGLYANLKSQIYGPLHAVIGGRYASYEYVSFNRQATEAFNPKTTNKSNSIFTPYYALTLDLSDTWTTYFSTSRGYQDQSNYYTADLEPLSPSTSRSYELGIKGELLDGRLNASAAVYRSTRDNYAVRESTATDFDVPGRSCCWRGDGKFLAQGIELDIGGEVAPGWQVSGGYTFDDNKTEYGSADGQRFASYTPKHILRLWTSYQLREQLSGWKIGGGVRAQTNFFRNGTVSTWNPTGGTDGTGAFDGPSETYAFTEPGRAIWSTFVEYRFNRNWTAALNIDNLFDKTYFQSVGDTRNWYNDGSFYGEPRNVRFTIRGTF</sequence>
<dbReference type="Pfam" id="PF00593">
    <property type="entry name" value="TonB_dep_Rec_b-barrel"/>
    <property type="match status" value="1"/>
</dbReference>
<evidence type="ECO:0000313" key="20">
    <source>
        <dbReference type="Proteomes" id="UP000308917"/>
    </source>
</evidence>
<dbReference type="InterPro" id="IPR012910">
    <property type="entry name" value="Plug_dom"/>
</dbReference>
<evidence type="ECO:0000259" key="18">
    <source>
        <dbReference type="SMART" id="SM00965"/>
    </source>
</evidence>
<dbReference type="InterPro" id="IPR037066">
    <property type="entry name" value="Plug_dom_sf"/>
</dbReference>
<evidence type="ECO:0000256" key="5">
    <source>
        <dbReference type="ARBA" id="ARBA00022496"/>
    </source>
</evidence>
<evidence type="ECO:0000256" key="1">
    <source>
        <dbReference type="ARBA" id="ARBA00004571"/>
    </source>
</evidence>
<dbReference type="Gene3D" id="3.55.50.30">
    <property type="match status" value="1"/>
</dbReference>
<dbReference type="SMART" id="SM00965">
    <property type="entry name" value="STN"/>
    <property type="match status" value="1"/>
</dbReference>
<dbReference type="Gene3D" id="2.40.170.20">
    <property type="entry name" value="TonB-dependent receptor, beta-barrel domain"/>
    <property type="match status" value="1"/>
</dbReference>
<keyword evidence="3 14" id="KW-0813">Transport</keyword>
<evidence type="ECO:0000256" key="6">
    <source>
        <dbReference type="ARBA" id="ARBA00022692"/>
    </source>
</evidence>
<evidence type="ECO:0000256" key="9">
    <source>
        <dbReference type="ARBA" id="ARBA00023065"/>
    </source>
</evidence>
<evidence type="ECO:0000256" key="7">
    <source>
        <dbReference type="ARBA" id="ARBA00022729"/>
    </source>
</evidence>
<dbReference type="InterPro" id="IPR010917">
    <property type="entry name" value="TonB_rcpt_CS"/>
</dbReference>
<feature type="domain" description="Secretin/TonB short N-terminal" evidence="18">
    <location>
        <begin position="91"/>
        <end position="142"/>
    </location>
</feature>
<evidence type="ECO:0000256" key="8">
    <source>
        <dbReference type="ARBA" id="ARBA00023004"/>
    </source>
</evidence>
<dbReference type="PANTHER" id="PTHR32552:SF74">
    <property type="entry name" value="HYDROXAMATE SIDEROPHORE RECEPTOR FHUE"/>
    <property type="match status" value="1"/>
</dbReference>
<dbReference type="EMBL" id="STFG01000001">
    <property type="protein sequence ID" value="THU05092.1"/>
    <property type="molecule type" value="Genomic_DNA"/>
</dbReference>
<evidence type="ECO:0000256" key="14">
    <source>
        <dbReference type="PROSITE-ProRule" id="PRU01360"/>
    </source>
</evidence>
<accession>A0A4S8FGW4</accession>
<keyword evidence="8" id="KW-0408">Iron</keyword>
<gene>
    <name evidence="19" type="ORF">E9531_00625</name>
</gene>